<protein>
    <submittedName>
        <fullName evidence="1">Uncharacterized protein</fullName>
    </submittedName>
</protein>
<keyword evidence="2" id="KW-1185">Reference proteome</keyword>
<dbReference type="Proteomes" id="UP000078200">
    <property type="component" value="Unassembled WGS sequence"/>
</dbReference>
<evidence type="ECO:0000313" key="2">
    <source>
        <dbReference type="Proteomes" id="UP000078200"/>
    </source>
</evidence>
<dbReference type="EnsemblMetazoa" id="GAUT044031-RA">
    <property type="protein sequence ID" value="GAUT044031-PA"/>
    <property type="gene ID" value="GAUT044031"/>
</dbReference>
<proteinExistence type="predicted"/>
<dbReference type="AlphaFoldDB" id="A0A1A9VQ58"/>
<sequence>MWFHQDLLTISRSIKYNVRPLSLKSQLSNQSLKPSKLKVLLKFGGMFVRSLTVTKSGTFRALFEDEYNCIKCYKNEDLPLHLTVNDVPKPWKLFIENLQSLPTNMKMLCLKTEIAETVVGIEPAANEDEGPRTEVAETVVGIEPAANEDEGPRTEVAETAVGIEPAANEDEGPRTETRFPMPGYIDTEHGGSQARFPYYDPETLKIWDFRAKQ</sequence>
<evidence type="ECO:0000313" key="1">
    <source>
        <dbReference type="EnsemblMetazoa" id="GAUT044031-PA"/>
    </source>
</evidence>
<accession>A0A1A9VQ58</accession>
<organism evidence="1 2">
    <name type="scientific">Glossina austeni</name>
    <name type="common">Savannah tsetse fly</name>
    <dbReference type="NCBI Taxonomy" id="7395"/>
    <lineage>
        <taxon>Eukaryota</taxon>
        <taxon>Metazoa</taxon>
        <taxon>Ecdysozoa</taxon>
        <taxon>Arthropoda</taxon>
        <taxon>Hexapoda</taxon>
        <taxon>Insecta</taxon>
        <taxon>Pterygota</taxon>
        <taxon>Neoptera</taxon>
        <taxon>Endopterygota</taxon>
        <taxon>Diptera</taxon>
        <taxon>Brachycera</taxon>
        <taxon>Muscomorpha</taxon>
        <taxon>Hippoboscoidea</taxon>
        <taxon>Glossinidae</taxon>
        <taxon>Glossina</taxon>
    </lineage>
</organism>
<name>A0A1A9VQ58_GLOAU</name>
<reference evidence="1" key="1">
    <citation type="submission" date="2020-05" db="UniProtKB">
        <authorList>
            <consortium name="EnsemblMetazoa"/>
        </authorList>
    </citation>
    <scope>IDENTIFICATION</scope>
    <source>
        <strain evidence="1">TTRI</strain>
    </source>
</reference>
<dbReference type="VEuPathDB" id="VectorBase:GAUT044031"/>